<dbReference type="PROSITE" id="PS00922">
    <property type="entry name" value="TRANSGLYCOSYLASE"/>
    <property type="match status" value="1"/>
</dbReference>
<feature type="compositionally biased region" description="Low complexity" evidence="2">
    <location>
        <begin position="509"/>
        <end position="524"/>
    </location>
</feature>
<feature type="region of interest" description="Disordered" evidence="2">
    <location>
        <begin position="500"/>
        <end position="526"/>
    </location>
</feature>
<dbReference type="RefSeq" id="WP_255134892.1">
    <property type="nucleotide sequence ID" value="NZ_JANDBC010000002.1"/>
</dbReference>
<dbReference type="PROSITE" id="PS51782">
    <property type="entry name" value="LYSM"/>
    <property type="match status" value="3"/>
</dbReference>
<dbReference type="SMART" id="SM00257">
    <property type="entry name" value="LysM"/>
    <property type="match status" value="3"/>
</dbReference>
<feature type="domain" description="LysM" evidence="4">
    <location>
        <begin position="448"/>
        <end position="491"/>
    </location>
</feature>
<evidence type="ECO:0000256" key="1">
    <source>
        <dbReference type="ARBA" id="ARBA00007734"/>
    </source>
</evidence>
<evidence type="ECO:0000313" key="5">
    <source>
        <dbReference type="EMBL" id="MCP9292018.1"/>
    </source>
</evidence>
<dbReference type="InterPro" id="IPR023346">
    <property type="entry name" value="Lysozyme-like_dom_sf"/>
</dbReference>
<evidence type="ECO:0000259" key="4">
    <source>
        <dbReference type="PROSITE" id="PS51782"/>
    </source>
</evidence>
<dbReference type="AlphaFoldDB" id="A0A9X2RH55"/>
<dbReference type="GO" id="GO:0000270">
    <property type="term" value="P:peptidoglycan metabolic process"/>
    <property type="evidence" value="ECO:0007669"/>
    <property type="project" value="InterPro"/>
</dbReference>
<feature type="domain" description="LysM" evidence="4">
    <location>
        <begin position="532"/>
        <end position="576"/>
    </location>
</feature>
<dbReference type="Pfam" id="PF01476">
    <property type="entry name" value="LysM"/>
    <property type="match status" value="3"/>
</dbReference>
<dbReference type="Proteomes" id="UP001139125">
    <property type="component" value="Unassembled WGS sequence"/>
</dbReference>
<dbReference type="Gene3D" id="1.10.530.10">
    <property type="match status" value="1"/>
</dbReference>
<dbReference type="GO" id="GO:0016020">
    <property type="term" value="C:membrane"/>
    <property type="evidence" value="ECO:0007669"/>
    <property type="project" value="InterPro"/>
</dbReference>
<comment type="caution">
    <text evidence="5">The sequence shown here is derived from an EMBL/GenBank/DDBJ whole genome shotgun (WGS) entry which is preliminary data.</text>
</comment>
<dbReference type="Pfam" id="PF01464">
    <property type="entry name" value="SLT"/>
    <property type="match status" value="1"/>
</dbReference>
<evidence type="ECO:0000313" key="6">
    <source>
        <dbReference type="Proteomes" id="UP001139125"/>
    </source>
</evidence>
<sequence length="668" mass="75579">MLKKLRKTAIAITCCMFIAPGISAQDTTATLDLKEMPLRLLDYKSPMQGLQEGDGITQQPAMQELDNFQKDIMSRISDIYRIHIKAMEAQVGNDPLEAEAQINDAVAATQGLLDDYPEIRGDRRFTELYRSVISEYRQFYGITEVANEPEGEIFAIQEELFSEDDSWMNEDYDFPEDLPLNKTDVPLIQNDKVNRHLVYYTLRRPEVMETWLQRAVKYQPMMRKIFREEGVPEELTYLAFIESGLNPSARSWAAAVGMWQFIRATGSVYGLEANWWIDERRDPEKATRAAARHLRDLYNIWGDWHLAMANYNISPRGLKRAINRAGGVEDYWAAYPYLPRETRGYVPGFIATTLIGMNPEEFGFQKSYPGEPYSYKVVEVDGLMELADLAAAAGITTEELKEYNPELLRWATPPGGKYPLKLPVETDREEFLAEYNEIPKESRSQNITMHTVQRGESLGIIARKYGTTVAGLYGSNENLSSTIYPGQKIVVPLPQGSATQISANKPTNQQRSVTTRRSSSSQVSAPANSTAVTYKVKTGDTVGHIAEWYDVRAWNIRTWNGIGNTIRVGQSLTIHVPNSRKSHYEKVNEMSYAEKQAIERKQRRGEDIFIASATSTDSDNYTTYTVKQNDTLSEIAESFGVGLSQLRSLNNISGNRIYVGQTLRISAN</sequence>
<proteinExistence type="inferred from homology"/>
<feature type="signal peptide" evidence="3">
    <location>
        <begin position="1"/>
        <end position="24"/>
    </location>
</feature>
<gene>
    <name evidence="5" type="ORF">NM125_10560</name>
</gene>
<dbReference type="SUPFAM" id="SSF53955">
    <property type="entry name" value="Lysozyme-like"/>
    <property type="match status" value="1"/>
</dbReference>
<organism evidence="5 6">
    <name type="scientific">Gracilimonas sediminicola</name>
    <dbReference type="NCBI Taxonomy" id="2952158"/>
    <lineage>
        <taxon>Bacteria</taxon>
        <taxon>Pseudomonadati</taxon>
        <taxon>Balneolota</taxon>
        <taxon>Balneolia</taxon>
        <taxon>Balneolales</taxon>
        <taxon>Balneolaceae</taxon>
        <taxon>Gracilimonas</taxon>
    </lineage>
</organism>
<dbReference type="CDD" id="cd00118">
    <property type="entry name" value="LysM"/>
    <property type="match status" value="3"/>
</dbReference>
<dbReference type="InterPro" id="IPR000189">
    <property type="entry name" value="Transglyc_AS"/>
</dbReference>
<dbReference type="InterPro" id="IPR036779">
    <property type="entry name" value="LysM_dom_sf"/>
</dbReference>
<dbReference type="Gene3D" id="3.10.350.10">
    <property type="entry name" value="LysM domain"/>
    <property type="match status" value="3"/>
</dbReference>
<accession>A0A9X2RH55</accession>
<dbReference type="CDD" id="cd16894">
    <property type="entry name" value="MltD-like"/>
    <property type="match status" value="1"/>
</dbReference>
<dbReference type="GO" id="GO:0008932">
    <property type="term" value="F:lytic endotransglycosylase activity"/>
    <property type="evidence" value="ECO:0007669"/>
    <property type="project" value="TreeGrafter"/>
</dbReference>
<dbReference type="InterPro" id="IPR008258">
    <property type="entry name" value="Transglycosylase_SLT_dom_1"/>
</dbReference>
<dbReference type="PANTHER" id="PTHR33734:SF22">
    <property type="entry name" value="MEMBRANE-BOUND LYTIC MUREIN TRANSGLYCOSYLASE D"/>
    <property type="match status" value="1"/>
</dbReference>
<keyword evidence="3" id="KW-0732">Signal</keyword>
<keyword evidence="6" id="KW-1185">Reference proteome</keyword>
<dbReference type="EMBL" id="JANDBC010000002">
    <property type="protein sequence ID" value="MCP9292018.1"/>
    <property type="molecule type" value="Genomic_DNA"/>
</dbReference>
<dbReference type="SUPFAM" id="SSF54106">
    <property type="entry name" value="LysM domain"/>
    <property type="match status" value="3"/>
</dbReference>
<feature type="chain" id="PRO_5040792984" evidence="3">
    <location>
        <begin position="25"/>
        <end position="668"/>
    </location>
</feature>
<name>A0A9X2RH55_9BACT</name>
<feature type="domain" description="LysM" evidence="4">
    <location>
        <begin position="622"/>
        <end position="665"/>
    </location>
</feature>
<protein>
    <submittedName>
        <fullName evidence="5">LysM peptidoglycan-binding domain-containing protein</fullName>
    </submittedName>
</protein>
<reference evidence="5" key="1">
    <citation type="submission" date="2022-06" db="EMBL/GenBank/DDBJ databases">
        <title>Gracilimonas sp. CAU 1638 isolated from sea sediment.</title>
        <authorList>
            <person name="Kim W."/>
        </authorList>
    </citation>
    <scope>NUCLEOTIDE SEQUENCE</scope>
    <source>
        <strain evidence="5">CAU 1638</strain>
    </source>
</reference>
<evidence type="ECO:0000256" key="3">
    <source>
        <dbReference type="SAM" id="SignalP"/>
    </source>
</evidence>
<evidence type="ECO:0000256" key="2">
    <source>
        <dbReference type="SAM" id="MobiDB-lite"/>
    </source>
</evidence>
<dbReference type="InterPro" id="IPR018392">
    <property type="entry name" value="LysM"/>
</dbReference>
<dbReference type="PANTHER" id="PTHR33734">
    <property type="entry name" value="LYSM DOMAIN-CONTAINING GPI-ANCHORED PROTEIN 2"/>
    <property type="match status" value="1"/>
</dbReference>
<comment type="similarity">
    <text evidence="1">Belongs to the transglycosylase Slt family.</text>
</comment>